<accession>A0AAV8XX11</accession>
<name>A0AAV8XX11_9CUCU</name>
<feature type="region of interest" description="Disordered" evidence="1">
    <location>
        <begin position="111"/>
        <end position="144"/>
    </location>
</feature>
<reference evidence="2" key="1">
    <citation type="journal article" date="2023" name="Insect Mol. Biol.">
        <title>Genome sequencing provides insights into the evolution of gene families encoding plant cell wall-degrading enzymes in longhorned beetles.</title>
        <authorList>
            <person name="Shin N.R."/>
            <person name="Okamura Y."/>
            <person name="Kirsch R."/>
            <person name="Pauchet Y."/>
        </authorList>
    </citation>
    <scope>NUCLEOTIDE SEQUENCE</scope>
    <source>
        <strain evidence="2">AMC_N1</strain>
    </source>
</reference>
<evidence type="ECO:0000313" key="2">
    <source>
        <dbReference type="EMBL" id="KAJ8943368.1"/>
    </source>
</evidence>
<comment type="caution">
    <text evidence="2">The sequence shown here is derived from an EMBL/GenBank/DDBJ whole genome shotgun (WGS) entry which is preliminary data.</text>
</comment>
<dbReference type="AlphaFoldDB" id="A0AAV8XX11"/>
<sequence>MIQNVRDCKDIHYVYDLTLTLIQYCANPDLSLNMSEAIKNHPLHAQSIWKTKNYILYYYIMLISRKENLITDPNMSFGQDHHAVLPRDAAQAAVRVPQDTAHAAAELGAGQDDRAADVHHQGPVQEAEESQADMQGEDPQQLDRPGLYINKLNLPNQLKDYLLNFQS</sequence>
<organism evidence="2 3">
    <name type="scientific">Aromia moschata</name>
    <dbReference type="NCBI Taxonomy" id="1265417"/>
    <lineage>
        <taxon>Eukaryota</taxon>
        <taxon>Metazoa</taxon>
        <taxon>Ecdysozoa</taxon>
        <taxon>Arthropoda</taxon>
        <taxon>Hexapoda</taxon>
        <taxon>Insecta</taxon>
        <taxon>Pterygota</taxon>
        <taxon>Neoptera</taxon>
        <taxon>Endopterygota</taxon>
        <taxon>Coleoptera</taxon>
        <taxon>Polyphaga</taxon>
        <taxon>Cucujiformia</taxon>
        <taxon>Chrysomeloidea</taxon>
        <taxon>Cerambycidae</taxon>
        <taxon>Cerambycinae</taxon>
        <taxon>Callichromatini</taxon>
        <taxon>Aromia</taxon>
    </lineage>
</organism>
<evidence type="ECO:0000313" key="3">
    <source>
        <dbReference type="Proteomes" id="UP001162162"/>
    </source>
</evidence>
<feature type="compositionally biased region" description="Basic and acidic residues" evidence="1">
    <location>
        <begin position="111"/>
        <end position="120"/>
    </location>
</feature>
<proteinExistence type="predicted"/>
<dbReference type="EMBL" id="JAPWTK010000291">
    <property type="protein sequence ID" value="KAJ8943368.1"/>
    <property type="molecule type" value="Genomic_DNA"/>
</dbReference>
<protein>
    <submittedName>
        <fullName evidence="2">Uncharacterized protein</fullName>
    </submittedName>
</protein>
<evidence type="ECO:0000256" key="1">
    <source>
        <dbReference type="SAM" id="MobiDB-lite"/>
    </source>
</evidence>
<keyword evidence="3" id="KW-1185">Reference proteome</keyword>
<dbReference type="Proteomes" id="UP001162162">
    <property type="component" value="Unassembled WGS sequence"/>
</dbReference>
<gene>
    <name evidence="2" type="ORF">NQ318_002601</name>
</gene>